<feature type="transmembrane region" description="Helical" evidence="6">
    <location>
        <begin position="128"/>
        <end position="146"/>
    </location>
</feature>
<dbReference type="Proteomes" id="UP000265715">
    <property type="component" value="Unassembled WGS sequence"/>
</dbReference>
<dbReference type="PANTHER" id="PTHR32322">
    <property type="entry name" value="INNER MEMBRANE TRANSPORTER"/>
    <property type="match status" value="1"/>
</dbReference>
<feature type="domain" description="EamA" evidence="7">
    <location>
        <begin position="10"/>
        <end position="142"/>
    </location>
</feature>
<feature type="transmembrane region" description="Helical" evidence="6">
    <location>
        <begin position="266"/>
        <end position="283"/>
    </location>
</feature>
<evidence type="ECO:0000256" key="3">
    <source>
        <dbReference type="ARBA" id="ARBA00022692"/>
    </source>
</evidence>
<name>A0A399EE89_9DEIN</name>
<feature type="transmembrane region" description="Helical" evidence="6">
    <location>
        <begin position="179"/>
        <end position="200"/>
    </location>
</feature>
<dbReference type="InterPro" id="IPR000620">
    <property type="entry name" value="EamA_dom"/>
</dbReference>
<feature type="domain" description="EamA" evidence="7">
    <location>
        <begin position="154"/>
        <end position="282"/>
    </location>
</feature>
<evidence type="ECO:0000256" key="4">
    <source>
        <dbReference type="ARBA" id="ARBA00022989"/>
    </source>
</evidence>
<dbReference type="InterPro" id="IPR037185">
    <property type="entry name" value="EmrE-like"/>
</dbReference>
<gene>
    <name evidence="8" type="primary">yicL</name>
    <name evidence="8" type="ORF">Mterra_03269</name>
</gene>
<evidence type="ECO:0000313" key="8">
    <source>
        <dbReference type="EMBL" id="RIH81290.1"/>
    </source>
</evidence>
<evidence type="ECO:0000256" key="2">
    <source>
        <dbReference type="ARBA" id="ARBA00007362"/>
    </source>
</evidence>
<feature type="transmembrane region" description="Helical" evidence="6">
    <location>
        <begin position="97"/>
        <end position="119"/>
    </location>
</feature>
<dbReference type="EMBL" id="QXDL01000187">
    <property type="protein sequence ID" value="RIH81290.1"/>
    <property type="molecule type" value="Genomic_DNA"/>
</dbReference>
<dbReference type="PANTHER" id="PTHR32322:SF2">
    <property type="entry name" value="EAMA DOMAIN-CONTAINING PROTEIN"/>
    <property type="match status" value="1"/>
</dbReference>
<evidence type="ECO:0000256" key="6">
    <source>
        <dbReference type="SAM" id="Phobius"/>
    </source>
</evidence>
<reference evidence="8 9" key="1">
    <citation type="submission" date="2018-08" db="EMBL/GenBank/DDBJ databases">
        <title>Meiothermus terrae DSM 26712 genome sequencing project.</title>
        <authorList>
            <person name="Da Costa M.S."/>
            <person name="Albuquerque L."/>
            <person name="Raposo P."/>
            <person name="Froufe H.J.C."/>
            <person name="Barroso C.S."/>
            <person name="Egas C."/>
        </authorList>
    </citation>
    <scope>NUCLEOTIDE SEQUENCE [LARGE SCALE GENOMIC DNA]</scope>
    <source>
        <strain evidence="8 9">DSM 26712</strain>
    </source>
</reference>
<protein>
    <submittedName>
        <fullName evidence="8">Putative inner membrane transporter YicL</fullName>
    </submittedName>
</protein>
<sequence length="290" mass="30692">MRRGRLSPVGYVFVLVAATLWGLLGSFSKLAFQEGITPLEVAFWRAAIGSVLFGAHALVLRQARVAPRDLPAVLGFGVLGISVFYAAYQLAVQTGGAALAAVLLYTAPALVALLAWLLLRERMTPGKLGALALTLLGVAAISLQGGEVRLSAAALLWGLLSAFTYALYYIFGKLYLSRYATATVFLYALPVGALGLFPLVEFHGKSLLAWAAVVFIALLATYGANLAYYAGLRRLEATRAAVVATFEPVVAAAVAFAWWGERFGPLGYAGSALVLLGLLILTLEGRGKRP</sequence>
<keyword evidence="9" id="KW-1185">Reference proteome</keyword>
<evidence type="ECO:0000256" key="1">
    <source>
        <dbReference type="ARBA" id="ARBA00004141"/>
    </source>
</evidence>
<feature type="transmembrane region" description="Helical" evidence="6">
    <location>
        <begin position="152"/>
        <end position="172"/>
    </location>
</feature>
<dbReference type="Pfam" id="PF00892">
    <property type="entry name" value="EamA"/>
    <property type="match status" value="2"/>
</dbReference>
<organism evidence="8 9">
    <name type="scientific">Calidithermus terrae</name>
    <dbReference type="NCBI Taxonomy" id="1408545"/>
    <lineage>
        <taxon>Bacteria</taxon>
        <taxon>Thermotogati</taxon>
        <taxon>Deinococcota</taxon>
        <taxon>Deinococci</taxon>
        <taxon>Thermales</taxon>
        <taxon>Thermaceae</taxon>
        <taxon>Calidithermus</taxon>
    </lineage>
</organism>
<evidence type="ECO:0000256" key="5">
    <source>
        <dbReference type="ARBA" id="ARBA00023136"/>
    </source>
</evidence>
<accession>A0A399EE89</accession>
<feature type="transmembrane region" description="Helical" evidence="6">
    <location>
        <begin position="72"/>
        <end position="91"/>
    </location>
</feature>
<proteinExistence type="inferred from homology"/>
<comment type="subcellular location">
    <subcellularLocation>
        <location evidence="1">Membrane</location>
        <topology evidence="1">Multi-pass membrane protein</topology>
    </subcellularLocation>
</comment>
<keyword evidence="3 6" id="KW-0812">Transmembrane</keyword>
<keyword evidence="4 6" id="KW-1133">Transmembrane helix</keyword>
<dbReference type="SUPFAM" id="SSF103481">
    <property type="entry name" value="Multidrug resistance efflux transporter EmrE"/>
    <property type="match status" value="2"/>
</dbReference>
<evidence type="ECO:0000259" key="7">
    <source>
        <dbReference type="Pfam" id="PF00892"/>
    </source>
</evidence>
<dbReference type="GO" id="GO:0016020">
    <property type="term" value="C:membrane"/>
    <property type="evidence" value="ECO:0007669"/>
    <property type="project" value="UniProtKB-SubCell"/>
</dbReference>
<feature type="transmembrane region" description="Helical" evidence="6">
    <location>
        <begin position="240"/>
        <end position="260"/>
    </location>
</feature>
<comment type="caution">
    <text evidence="8">The sequence shown here is derived from an EMBL/GenBank/DDBJ whole genome shotgun (WGS) entry which is preliminary data.</text>
</comment>
<dbReference type="Gene3D" id="1.10.3730.20">
    <property type="match status" value="1"/>
</dbReference>
<feature type="transmembrane region" description="Helical" evidence="6">
    <location>
        <begin position="43"/>
        <end position="60"/>
    </location>
</feature>
<feature type="transmembrane region" description="Helical" evidence="6">
    <location>
        <begin position="206"/>
        <end position="228"/>
    </location>
</feature>
<dbReference type="InterPro" id="IPR050638">
    <property type="entry name" value="AA-Vitamin_Transporters"/>
</dbReference>
<comment type="similarity">
    <text evidence="2">Belongs to the EamA transporter family.</text>
</comment>
<dbReference type="AlphaFoldDB" id="A0A399EE89"/>
<keyword evidence="5 6" id="KW-0472">Membrane</keyword>
<evidence type="ECO:0000313" key="9">
    <source>
        <dbReference type="Proteomes" id="UP000265715"/>
    </source>
</evidence>